<evidence type="ECO:0000313" key="3">
    <source>
        <dbReference type="Proteomes" id="UP000530660"/>
    </source>
</evidence>
<accession>A0A7J7IJ34</accession>
<feature type="compositionally biased region" description="Basic and acidic residues" evidence="1">
    <location>
        <begin position="232"/>
        <end position="247"/>
    </location>
</feature>
<feature type="region of interest" description="Disordered" evidence="1">
    <location>
        <begin position="217"/>
        <end position="247"/>
    </location>
</feature>
<evidence type="ECO:0000256" key="1">
    <source>
        <dbReference type="SAM" id="MobiDB-lite"/>
    </source>
</evidence>
<dbReference type="OrthoDB" id="10473344at2759"/>
<proteinExistence type="predicted"/>
<name>A0A7J7IJ34_9RHOD</name>
<organism evidence="2 3">
    <name type="scientific">Cyanidiococcus yangmingshanensis</name>
    <dbReference type="NCBI Taxonomy" id="2690220"/>
    <lineage>
        <taxon>Eukaryota</taxon>
        <taxon>Rhodophyta</taxon>
        <taxon>Bangiophyceae</taxon>
        <taxon>Cyanidiales</taxon>
        <taxon>Cyanidiaceae</taxon>
        <taxon>Cyanidiococcus</taxon>
    </lineage>
</organism>
<reference evidence="2 3" key="1">
    <citation type="journal article" date="2020" name="J. Phycol.">
        <title>Comparative genome analysis reveals Cyanidiococcus gen. nov., a new extremophilic red algal genus sister to Cyanidioschyzon (Cyanidioschyzonaceae, Rhodophyta).</title>
        <authorList>
            <person name="Liu S.-L."/>
            <person name="Chiang Y.-R."/>
            <person name="Yoon H.S."/>
            <person name="Fu H.-Y."/>
        </authorList>
    </citation>
    <scope>NUCLEOTIDE SEQUENCE [LARGE SCALE GENOMIC DNA]</scope>
    <source>
        <strain evidence="2 3">THAL066</strain>
    </source>
</reference>
<dbReference type="EMBL" id="VWRR01000009">
    <property type="protein sequence ID" value="KAF6002760.1"/>
    <property type="molecule type" value="Genomic_DNA"/>
</dbReference>
<protein>
    <submittedName>
        <fullName evidence="2">Uncharacterized protein</fullName>
    </submittedName>
</protein>
<comment type="caution">
    <text evidence="2">The sequence shown here is derived from an EMBL/GenBank/DDBJ whole genome shotgun (WGS) entry which is preliminary data.</text>
</comment>
<evidence type="ECO:0000313" key="2">
    <source>
        <dbReference type="EMBL" id="KAF6002760.1"/>
    </source>
</evidence>
<dbReference type="Proteomes" id="UP000530660">
    <property type="component" value="Unassembled WGS sequence"/>
</dbReference>
<keyword evidence="3" id="KW-1185">Reference proteome</keyword>
<dbReference type="AlphaFoldDB" id="A0A7J7IJ34"/>
<gene>
    <name evidence="2" type="ORF">F1559_002982</name>
</gene>
<sequence length="247" mass="27397">MTSPTSAPAVSNVSLESVDEDTKLLDAAEAQLKRFDRVSEALERDVRELRVLAEQVPTEARLQRLVSAQADDFFLLRWDASQSAQLDVVIAQERVTENTDRAGWQRVAHALGSLLRLDDKVAPETLAEACQARYLALEAYRKRADWADDQLTTVLLGLDAIPGVSRQALLTAHQQRRTAQAKRISALIGRRKKLIERCLSLEMELEQQRTSVGLGTALGASEQGELSTTATSHDEVDIEHDKSLSRQ</sequence>